<organism evidence="1">
    <name type="scientific">Leptolyngbya sp. NK1-12</name>
    <dbReference type="NCBI Taxonomy" id="2547451"/>
    <lineage>
        <taxon>Bacteria</taxon>
        <taxon>Bacillati</taxon>
        <taxon>Cyanobacteriota</taxon>
        <taxon>Cyanophyceae</taxon>
        <taxon>Leptolyngbyales</taxon>
        <taxon>Leptolyngbyaceae</taxon>
        <taxon>Leptolyngbya group</taxon>
        <taxon>Leptolyngbya</taxon>
    </lineage>
</organism>
<protein>
    <submittedName>
        <fullName evidence="1">Uncharacterized protein</fullName>
    </submittedName>
</protein>
<dbReference type="RefSeq" id="WP_316434102.1">
    <property type="nucleotide sequence ID" value="NZ_CP053586.1"/>
</dbReference>
<dbReference type="AlphaFoldDB" id="A0AA97AHC6"/>
<reference evidence="1" key="1">
    <citation type="submission" date="2020-05" db="EMBL/GenBank/DDBJ databases">
        <authorList>
            <person name="Zhu T."/>
            <person name="Keshari N."/>
            <person name="Lu X."/>
        </authorList>
    </citation>
    <scope>NUCLEOTIDE SEQUENCE</scope>
    <source>
        <strain evidence="1">NK1-12</strain>
    </source>
</reference>
<dbReference type="EMBL" id="CP053586">
    <property type="protein sequence ID" value="WNZ22606.1"/>
    <property type="molecule type" value="Genomic_DNA"/>
</dbReference>
<gene>
    <name evidence="1" type="ORF">HJG54_06865</name>
</gene>
<dbReference type="Pfam" id="PF07592">
    <property type="entry name" value="DDE_Tnp_ISAZ013"/>
    <property type="match status" value="1"/>
</dbReference>
<proteinExistence type="predicted"/>
<accession>A0AA97AHC6</accession>
<name>A0AA97AHC6_9CYAN</name>
<sequence length="72" mass="8074">MTLLKDGGIEVSVTVVDQLLEKHNSRKRKAVKTLATGESEHRNEQFETIEQLKGTYQTAGNLVMSLDTNKEN</sequence>
<evidence type="ECO:0000313" key="1">
    <source>
        <dbReference type="EMBL" id="WNZ22606.1"/>
    </source>
</evidence>
<dbReference type="InterPro" id="IPR011518">
    <property type="entry name" value="Transposase_36"/>
</dbReference>